<dbReference type="EMBL" id="SIHI01000001">
    <property type="protein sequence ID" value="TWT58910.1"/>
    <property type="molecule type" value="Genomic_DNA"/>
</dbReference>
<name>A0A5C5X7I5_9PLAN</name>
<gene>
    <name evidence="1" type="ORF">KOR42_22970</name>
</gene>
<protein>
    <submittedName>
        <fullName evidence="1">Uncharacterized protein</fullName>
    </submittedName>
</protein>
<dbReference type="PROSITE" id="PS51257">
    <property type="entry name" value="PROKAR_LIPOPROTEIN"/>
    <property type="match status" value="1"/>
</dbReference>
<evidence type="ECO:0000313" key="1">
    <source>
        <dbReference type="EMBL" id="TWT58910.1"/>
    </source>
</evidence>
<organism evidence="1 2">
    <name type="scientific">Thalassoglobus neptunius</name>
    <dbReference type="NCBI Taxonomy" id="1938619"/>
    <lineage>
        <taxon>Bacteria</taxon>
        <taxon>Pseudomonadati</taxon>
        <taxon>Planctomycetota</taxon>
        <taxon>Planctomycetia</taxon>
        <taxon>Planctomycetales</taxon>
        <taxon>Planctomycetaceae</taxon>
        <taxon>Thalassoglobus</taxon>
    </lineage>
</organism>
<dbReference type="AlphaFoldDB" id="A0A5C5X7I5"/>
<comment type="caution">
    <text evidence="1">The sequence shown here is derived from an EMBL/GenBank/DDBJ whole genome shotgun (WGS) entry which is preliminary data.</text>
</comment>
<keyword evidence="2" id="KW-1185">Reference proteome</keyword>
<sequence>MFRFLSLSLLVTGCLLVWSGAVLLLLSCTLGKGALL</sequence>
<evidence type="ECO:0000313" key="2">
    <source>
        <dbReference type="Proteomes" id="UP000317243"/>
    </source>
</evidence>
<dbReference type="Proteomes" id="UP000317243">
    <property type="component" value="Unassembled WGS sequence"/>
</dbReference>
<reference evidence="1 2" key="1">
    <citation type="submission" date="2019-02" db="EMBL/GenBank/DDBJ databases">
        <title>Deep-cultivation of Planctomycetes and their phenomic and genomic characterization uncovers novel biology.</title>
        <authorList>
            <person name="Wiegand S."/>
            <person name="Jogler M."/>
            <person name="Boedeker C."/>
            <person name="Pinto D."/>
            <person name="Vollmers J."/>
            <person name="Rivas-Marin E."/>
            <person name="Kohn T."/>
            <person name="Peeters S.H."/>
            <person name="Heuer A."/>
            <person name="Rast P."/>
            <person name="Oberbeckmann S."/>
            <person name="Bunk B."/>
            <person name="Jeske O."/>
            <person name="Meyerdierks A."/>
            <person name="Storesund J.E."/>
            <person name="Kallscheuer N."/>
            <person name="Luecker S."/>
            <person name="Lage O.M."/>
            <person name="Pohl T."/>
            <person name="Merkel B.J."/>
            <person name="Hornburger P."/>
            <person name="Mueller R.-W."/>
            <person name="Bruemmer F."/>
            <person name="Labrenz M."/>
            <person name="Spormann A.M."/>
            <person name="Op Den Camp H."/>
            <person name="Overmann J."/>
            <person name="Amann R."/>
            <person name="Jetten M.S.M."/>
            <person name="Mascher T."/>
            <person name="Medema M.H."/>
            <person name="Devos D.P."/>
            <person name="Kaster A.-K."/>
            <person name="Ovreas L."/>
            <person name="Rohde M."/>
            <person name="Galperin M.Y."/>
            <person name="Jogler C."/>
        </authorList>
    </citation>
    <scope>NUCLEOTIDE SEQUENCE [LARGE SCALE GENOMIC DNA]</scope>
    <source>
        <strain evidence="1 2">KOR42</strain>
    </source>
</reference>
<accession>A0A5C5X7I5</accession>
<proteinExistence type="predicted"/>